<feature type="non-terminal residue" evidence="1">
    <location>
        <position position="1"/>
    </location>
</feature>
<protein>
    <submittedName>
        <fullName evidence="1">Uncharacterized protein</fullName>
    </submittedName>
</protein>
<proteinExistence type="predicted"/>
<organism evidence="1">
    <name type="scientific">marine sediment metagenome</name>
    <dbReference type="NCBI Taxonomy" id="412755"/>
    <lineage>
        <taxon>unclassified sequences</taxon>
        <taxon>metagenomes</taxon>
        <taxon>ecological metagenomes</taxon>
    </lineage>
</organism>
<gene>
    <name evidence="1" type="ORF">S06H3_62257</name>
</gene>
<reference evidence="1" key="1">
    <citation type="journal article" date="2014" name="Front. Microbiol.">
        <title>High frequency of phylogenetically diverse reductive dehalogenase-homologous genes in deep subseafloor sedimentary metagenomes.</title>
        <authorList>
            <person name="Kawai M."/>
            <person name="Futagami T."/>
            <person name="Toyoda A."/>
            <person name="Takaki Y."/>
            <person name="Nishi S."/>
            <person name="Hori S."/>
            <person name="Arai W."/>
            <person name="Tsubouchi T."/>
            <person name="Morono Y."/>
            <person name="Uchiyama I."/>
            <person name="Ito T."/>
            <person name="Fujiyama A."/>
            <person name="Inagaki F."/>
            <person name="Takami H."/>
        </authorList>
    </citation>
    <scope>NUCLEOTIDE SEQUENCE</scope>
    <source>
        <strain evidence="1">Expedition CK06-06</strain>
    </source>
</reference>
<evidence type="ECO:0000313" key="1">
    <source>
        <dbReference type="EMBL" id="GAI47308.1"/>
    </source>
</evidence>
<accession>X1NUL7</accession>
<comment type="caution">
    <text evidence="1">The sequence shown here is derived from an EMBL/GenBank/DDBJ whole genome shotgun (WGS) entry which is preliminary data.</text>
</comment>
<dbReference type="EMBL" id="BARV01040999">
    <property type="protein sequence ID" value="GAI47308.1"/>
    <property type="molecule type" value="Genomic_DNA"/>
</dbReference>
<sequence>DGVLDDKDARWNEFRVWQDANQNGISDPGELKTMSEAGIKLINLIPSIDGATQFPDGSALTGTSSYEMLDGTTRRLVGDATLAYRSSQANVPAA</sequence>
<dbReference type="AlphaFoldDB" id="X1NUL7"/>
<name>X1NUL7_9ZZZZ</name>